<feature type="region of interest" description="Disordered" evidence="10">
    <location>
        <begin position="167"/>
        <end position="230"/>
    </location>
</feature>
<dbReference type="PROSITE" id="PS00108">
    <property type="entry name" value="PROTEIN_KINASE_ST"/>
    <property type="match status" value="1"/>
</dbReference>
<feature type="domain" description="Protein kinase" evidence="11">
    <location>
        <begin position="465"/>
        <end position="746"/>
    </location>
</feature>
<evidence type="ECO:0000259" key="11">
    <source>
        <dbReference type="PROSITE" id="PS50011"/>
    </source>
</evidence>
<keyword evidence="7" id="KW-0067">ATP-binding</keyword>
<proteinExistence type="inferred from homology"/>
<dbReference type="InterPro" id="IPR000719">
    <property type="entry name" value="Prot_kinase_dom"/>
</dbReference>
<evidence type="ECO:0000256" key="8">
    <source>
        <dbReference type="ARBA" id="ARBA00047899"/>
    </source>
</evidence>
<keyword evidence="4" id="KW-0808">Transferase</keyword>
<keyword evidence="5" id="KW-0547">Nucleotide-binding</keyword>
<dbReference type="SMART" id="SM00220">
    <property type="entry name" value="S_TKc"/>
    <property type="match status" value="1"/>
</dbReference>
<dbReference type="Gene3D" id="1.10.510.10">
    <property type="entry name" value="Transferase(Phosphotransferase) domain 1"/>
    <property type="match status" value="1"/>
</dbReference>
<feature type="compositionally biased region" description="Polar residues" evidence="10">
    <location>
        <begin position="843"/>
        <end position="853"/>
    </location>
</feature>
<dbReference type="OrthoDB" id="432483at2759"/>
<comment type="similarity">
    <text evidence="1">Belongs to the protein kinase superfamily. AGC Ser/Thr protein kinase family.</text>
</comment>
<evidence type="ECO:0000256" key="5">
    <source>
        <dbReference type="ARBA" id="ARBA00022741"/>
    </source>
</evidence>
<protein>
    <recommendedName>
        <fullName evidence="2">non-specific serine/threonine protein kinase</fullName>
        <ecNumber evidence="2">2.7.11.1</ecNumber>
    </recommendedName>
</protein>
<feature type="compositionally biased region" description="Basic and acidic residues" evidence="10">
    <location>
        <begin position="201"/>
        <end position="217"/>
    </location>
</feature>
<name>A0A7G3ZC92_9SACH</name>
<organism evidence="12 13">
    <name type="scientific">Torulaspora globosa</name>
    <dbReference type="NCBI Taxonomy" id="48254"/>
    <lineage>
        <taxon>Eukaryota</taxon>
        <taxon>Fungi</taxon>
        <taxon>Dikarya</taxon>
        <taxon>Ascomycota</taxon>
        <taxon>Saccharomycotina</taxon>
        <taxon>Saccharomycetes</taxon>
        <taxon>Saccharomycetales</taxon>
        <taxon>Saccharomycetaceae</taxon>
        <taxon>Torulaspora</taxon>
    </lineage>
</organism>
<dbReference type="FunFam" id="1.10.510.10:FF:000121">
    <property type="entry name" value="Serine/threonine-protein kinase nrc-2"/>
    <property type="match status" value="1"/>
</dbReference>
<keyword evidence="13" id="KW-1185">Reference proteome</keyword>
<keyword evidence="6" id="KW-0418">Kinase</keyword>
<dbReference type="PROSITE" id="PS50011">
    <property type="entry name" value="PROTEIN_KINASE_DOM"/>
    <property type="match status" value="1"/>
</dbReference>
<sequence length="863" mass="96354">MDMQELYDRPSMVGEKERSLSFSKLIPKSFRRNASSSNGSTNTSTSSVNDGEQNATDVGAVEGGKSETENSQRQENYTREPSYVVGPAQAQSSRFSRLKSIFHGPNGEEESKTGNGSNAGGSESQVEIRSIKKSKSSDLEEEVIQSHGGDLDSPIEASVEGLGRLHISEHKTRSVGSSPLDMAPATRKRSPSTPIMPSHLDTAEPRSRGKQGNREHTGSFNTNPFRHDRDRSATIRSNNPYFIYQGLPPHALSSQELDYSFISSSSKLGEYLVPTTPGTASTASTAPIVKDHRNLSNLSLNKIKENEEVNEFYSSDGFAERRGSKAGNFLDRFESPLLTPENTEPFPAIVVGCDNDGDEDGGEFALTQSALSSPSNGNNYQRDMGVKGDLGQIKPILRRAASVPDALKENSPNKTPLKQRDGSSSSPFPPAGPLPEVEEPKRSKRLRNKSFSNKFRDITVGPQSFEKIRLLGQGDVGKVYLVKEKRTNRLYALKIFSKAEMIKRKKIKRILAEQEILATSNHPFIVTLYHSFQSEDYLYLCMEYCMGGEFFRALQTRKTKCISEDDARFYASEVTAALEYLHLMGFIYRDLKPENILLHKSGHIMLSDFDLSIQAKDAKDPVVKGTAQSTILDTRICSDGFRTNSFVGTEEYIAPEVIRGNGHTAAVDWWTLGILTYEMLFGFTPFKGDNTNETFCNILKSEVTFSNNNEVSRACKDLIKKLLTKNESKRLGSRMGAADIKRHPFFKKVQWSLLRNQEPPLIPVLTEDGYDFTKLSSNKNKQSSKNGVHSSLEEQERIMFEENVEYDDEVSDDDPFHDFNSMSLMKQDNNSLIYGNNNSYGKISYAPNSNRSRSNSHKGFFKR</sequence>
<dbReference type="EMBL" id="CP059246">
    <property type="protein sequence ID" value="QLL31128.1"/>
    <property type="molecule type" value="Genomic_DNA"/>
</dbReference>
<evidence type="ECO:0000256" key="3">
    <source>
        <dbReference type="ARBA" id="ARBA00022527"/>
    </source>
</evidence>
<feature type="compositionally biased region" description="Low complexity" evidence="10">
    <location>
        <begin position="33"/>
        <end position="47"/>
    </location>
</feature>
<comment type="catalytic activity">
    <reaction evidence="9">
        <text>L-seryl-[protein] + ATP = O-phospho-L-seryl-[protein] + ADP + H(+)</text>
        <dbReference type="Rhea" id="RHEA:17989"/>
        <dbReference type="Rhea" id="RHEA-COMP:9863"/>
        <dbReference type="Rhea" id="RHEA-COMP:11604"/>
        <dbReference type="ChEBI" id="CHEBI:15378"/>
        <dbReference type="ChEBI" id="CHEBI:29999"/>
        <dbReference type="ChEBI" id="CHEBI:30616"/>
        <dbReference type="ChEBI" id="CHEBI:83421"/>
        <dbReference type="ChEBI" id="CHEBI:456216"/>
        <dbReference type="EC" id="2.7.11.1"/>
    </reaction>
</comment>
<dbReference type="Pfam" id="PF00069">
    <property type="entry name" value="Pkinase"/>
    <property type="match status" value="1"/>
</dbReference>
<evidence type="ECO:0000256" key="1">
    <source>
        <dbReference type="ARBA" id="ARBA00009903"/>
    </source>
</evidence>
<dbReference type="FunFam" id="3.30.200.20:FF:001236">
    <property type="entry name" value="AGC/RSK protein kinase"/>
    <property type="match status" value="1"/>
</dbReference>
<feature type="region of interest" description="Disordered" evidence="10">
    <location>
        <begin position="1"/>
        <end position="155"/>
    </location>
</feature>
<dbReference type="InterPro" id="IPR008271">
    <property type="entry name" value="Ser/Thr_kinase_AS"/>
</dbReference>
<dbReference type="InterPro" id="IPR011009">
    <property type="entry name" value="Kinase-like_dom_sf"/>
</dbReference>
<dbReference type="EC" id="2.7.11.1" evidence="2"/>
<accession>A0A7G3ZC92</accession>
<feature type="region of interest" description="Disordered" evidence="10">
    <location>
        <begin position="843"/>
        <end position="863"/>
    </location>
</feature>
<evidence type="ECO:0000313" key="12">
    <source>
        <dbReference type="EMBL" id="QLL31128.1"/>
    </source>
</evidence>
<evidence type="ECO:0000256" key="2">
    <source>
        <dbReference type="ARBA" id="ARBA00012513"/>
    </source>
</evidence>
<dbReference type="RefSeq" id="XP_037137803.1">
    <property type="nucleotide sequence ID" value="XM_037281908.1"/>
</dbReference>
<evidence type="ECO:0000256" key="6">
    <source>
        <dbReference type="ARBA" id="ARBA00022777"/>
    </source>
</evidence>
<dbReference type="GO" id="GO:0097035">
    <property type="term" value="P:regulation of membrane lipid distribution"/>
    <property type="evidence" value="ECO:0007669"/>
    <property type="project" value="UniProtKB-ARBA"/>
</dbReference>
<evidence type="ECO:0000256" key="10">
    <source>
        <dbReference type="SAM" id="MobiDB-lite"/>
    </source>
</evidence>
<dbReference type="SUPFAM" id="SSF56112">
    <property type="entry name" value="Protein kinase-like (PK-like)"/>
    <property type="match status" value="1"/>
</dbReference>
<dbReference type="GeneID" id="59324225"/>
<dbReference type="Proteomes" id="UP000515788">
    <property type="component" value="Chromosome 1"/>
</dbReference>
<dbReference type="CDD" id="cd05574">
    <property type="entry name" value="STKc_phototropin_like"/>
    <property type="match status" value="1"/>
</dbReference>
<keyword evidence="3" id="KW-0723">Serine/threonine-protein kinase</keyword>
<feature type="compositionally biased region" description="Basic and acidic residues" evidence="10">
    <location>
        <begin position="64"/>
        <end position="78"/>
    </location>
</feature>
<comment type="catalytic activity">
    <reaction evidence="8">
        <text>L-threonyl-[protein] + ATP = O-phospho-L-threonyl-[protein] + ADP + H(+)</text>
        <dbReference type="Rhea" id="RHEA:46608"/>
        <dbReference type="Rhea" id="RHEA-COMP:11060"/>
        <dbReference type="Rhea" id="RHEA-COMP:11605"/>
        <dbReference type="ChEBI" id="CHEBI:15378"/>
        <dbReference type="ChEBI" id="CHEBI:30013"/>
        <dbReference type="ChEBI" id="CHEBI:30616"/>
        <dbReference type="ChEBI" id="CHEBI:61977"/>
        <dbReference type="ChEBI" id="CHEBI:456216"/>
        <dbReference type="EC" id="2.7.11.1"/>
    </reaction>
</comment>
<dbReference type="Gene3D" id="3.30.200.20">
    <property type="entry name" value="Phosphorylase Kinase, domain 1"/>
    <property type="match status" value="1"/>
</dbReference>
<dbReference type="AlphaFoldDB" id="A0A7G3ZC92"/>
<dbReference type="GO" id="GO:0004674">
    <property type="term" value="F:protein serine/threonine kinase activity"/>
    <property type="evidence" value="ECO:0007669"/>
    <property type="project" value="UniProtKB-KW"/>
</dbReference>
<dbReference type="KEGG" id="tgb:HG536_0A09450"/>
<evidence type="ECO:0000256" key="9">
    <source>
        <dbReference type="ARBA" id="ARBA00048679"/>
    </source>
</evidence>
<feature type="compositionally biased region" description="Basic residues" evidence="10">
    <location>
        <begin position="854"/>
        <end position="863"/>
    </location>
</feature>
<evidence type="ECO:0000256" key="7">
    <source>
        <dbReference type="ARBA" id="ARBA00022840"/>
    </source>
</evidence>
<reference evidence="12 13" key="1">
    <citation type="submission" date="2020-06" db="EMBL/GenBank/DDBJ databases">
        <title>The yeast mating-type switching endonuclease HO is a domesticated member of an unorthodox homing genetic element family.</title>
        <authorList>
            <person name="Coughlan A.Y."/>
            <person name="Lombardi L."/>
            <person name="Braun-Galleani S."/>
            <person name="Martos A.R."/>
            <person name="Galeote V."/>
            <person name="Bigey F."/>
            <person name="Dequin S."/>
            <person name="Byrne K.P."/>
            <person name="Wolfe K.H."/>
        </authorList>
    </citation>
    <scope>NUCLEOTIDE SEQUENCE [LARGE SCALE GENOMIC DNA]</scope>
    <source>
        <strain evidence="12 13">CBS764</strain>
    </source>
</reference>
<evidence type="ECO:0000313" key="13">
    <source>
        <dbReference type="Proteomes" id="UP000515788"/>
    </source>
</evidence>
<feature type="region of interest" description="Disordered" evidence="10">
    <location>
        <begin position="401"/>
        <end position="448"/>
    </location>
</feature>
<dbReference type="GO" id="GO:0005524">
    <property type="term" value="F:ATP binding"/>
    <property type="evidence" value="ECO:0007669"/>
    <property type="project" value="UniProtKB-KW"/>
</dbReference>
<dbReference type="GO" id="GO:0000749">
    <property type="term" value="P:response to pheromone triggering conjugation with cellular fusion"/>
    <property type="evidence" value="ECO:0007669"/>
    <property type="project" value="UniProtKB-ARBA"/>
</dbReference>
<feature type="compositionally biased region" description="Polar residues" evidence="10">
    <location>
        <begin position="113"/>
        <end position="127"/>
    </location>
</feature>
<evidence type="ECO:0000256" key="4">
    <source>
        <dbReference type="ARBA" id="ARBA00022679"/>
    </source>
</evidence>
<gene>
    <name evidence="12" type="ORF">HG536_0A09450</name>
</gene>
<dbReference type="PANTHER" id="PTHR45637">
    <property type="entry name" value="FLIPPASE KINASE 1-RELATED"/>
    <property type="match status" value="1"/>
</dbReference>